<dbReference type="InterPro" id="IPR036388">
    <property type="entry name" value="WH-like_DNA-bd_sf"/>
</dbReference>
<evidence type="ECO:0000313" key="9">
    <source>
        <dbReference type="Proteomes" id="UP000322084"/>
    </source>
</evidence>
<dbReference type="GO" id="GO:0005829">
    <property type="term" value="C:cytosol"/>
    <property type="evidence" value="ECO:0007669"/>
    <property type="project" value="TreeGrafter"/>
</dbReference>
<evidence type="ECO:0000256" key="7">
    <source>
        <dbReference type="PIRSR" id="PIRSR602481-1"/>
    </source>
</evidence>
<keyword evidence="6" id="KW-0804">Transcription</keyword>
<feature type="binding site" evidence="7">
    <location>
        <position position="154"/>
    </location>
    <ligand>
        <name>Zn(2+)</name>
        <dbReference type="ChEBI" id="CHEBI:29105"/>
    </ligand>
</feature>
<evidence type="ECO:0000256" key="3">
    <source>
        <dbReference type="ARBA" id="ARBA00022833"/>
    </source>
</evidence>
<dbReference type="SUPFAM" id="SSF46785">
    <property type="entry name" value="Winged helix' DNA-binding domain"/>
    <property type="match status" value="1"/>
</dbReference>
<keyword evidence="5" id="KW-0238">DNA-binding</keyword>
<dbReference type="Gene3D" id="3.30.1490.190">
    <property type="match status" value="1"/>
</dbReference>
<dbReference type="GO" id="GO:1900376">
    <property type="term" value="P:regulation of secondary metabolite biosynthetic process"/>
    <property type="evidence" value="ECO:0007669"/>
    <property type="project" value="TreeGrafter"/>
</dbReference>
<accession>A0A5A7MS22</accession>
<dbReference type="GO" id="GO:0045892">
    <property type="term" value="P:negative regulation of DNA-templated transcription"/>
    <property type="evidence" value="ECO:0007669"/>
    <property type="project" value="TreeGrafter"/>
</dbReference>
<feature type="binding site" evidence="7">
    <location>
        <position position="157"/>
    </location>
    <ligand>
        <name>Zn(2+)</name>
        <dbReference type="ChEBI" id="CHEBI:29105"/>
    </ligand>
</feature>
<dbReference type="GO" id="GO:0000976">
    <property type="term" value="F:transcription cis-regulatory region binding"/>
    <property type="evidence" value="ECO:0007669"/>
    <property type="project" value="TreeGrafter"/>
</dbReference>
<keyword evidence="7" id="KW-0479">Metal-binding</keyword>
<reference evidence="8 9" key="1">
    <citation type="submission" date="2019-09" db="EMBL/GenBank/DDBJ databases">
        <title>NBRP : Genome information of microbial organism related human and environment.</title>
        <authorList>
            <person name="Hattori M."/>
            <person name="Oshima K."/>
            <person name="Inaba H."/>
            <person name="Suda W."/>
            <person name="Sakamoto M."/>
            <person name="Iino T."/>
            <person name="Kitahara M."/>
            <person name="Oshida Y."/>
            <person name="Iida T."/>
            <person name="Kudo T."/>
            <person name="Itoh T."/>
            <person name="Ohkuma M."/>
        </authorList>
    </citation>
    <scope>NUCLEOTIDE SEQUENCE [LARGE SCALE GENOMIC DNA]</scope>
    <source>
        <strain evidence="8 9">Hi-2</strain>
    </source>
</reference>
<feature type="binding site" evidence="7">
    <location>
        <position position="117"/>
    </location>
    <ligand>
        <name>Zn(2+)</name>
        <dbReference type="ChEBI" id="CHEBI:29105"/>
    </ligand>
</feature>
<proteinExistence type="inferred from homology"/>
<dbReference type="PANTHER" id="PTHR33202">
    <property type="entry name" value="ZINC UPTAKE REGULATION PROTEIN"/>
    <property type="match status" value="1"/>
</dbReference>
<dbReference type="InterPro" id="IPR036390">
    <property type="entry name" value="WH_DNA-bd_sf"/>
</dbReference>
<comment type="similarity">
    <text evidence="1">Belongs to the Fur family.</text>
</comment>
<evidence type="ECO:0000256" key="4">
    <source>
        <dbReference type="ARBA" id="ARBA00023015"/>
    </source>
</evidence>
<evidence type="ECO:0000256" key="1">
    <source>
        <dbReference type="ARBA" id="ARBA00007957"/>
    </source>
</evidence>
<dbReference type="InterPro" id="IPR043135">
    <property type="entry name" value="Fur_C"/>
</dbReference>
<gene>
    <name evidence="8" type="primary">np20</name>
    <name evidence="8" type="ORF">JCM17844_23980</name>
</gene>
<name>A0A5A7MS22_9PROT</name>
<evidence type="ECO:0000256" key="6">
    <source>
        <dbReference type="ARBA" id="ARBA00023163"/>
    </source>
</evidence>
<dbReference type="GO" id="GO:0003700">
    <property type="term" value="F:DNA-binding transcription factor activity"/>
    <property type="evidence" value="ECO:0007669"/>
    <property type="project" value="InterPro"/>
</dbReference>
<keyword evidence="3 7" id="KW-0862">Zinc</keyword>
<evidence type="ECO:0000313" key="8">
    <source>
        <dbReference type="EMBL" id="GEQ98761.1"/>
    </source>
</evidence>
<dbReference type="Proteomes" id="UP000322084">
    <property type="component" value="Unassembled WGS sequence"/>
</dbReference>
<comment type="caution">
    <text evidence="8">The sequence shown here is derived from an EMBL/GenBank/DDBJ whole genome shotgun (WGS) entry which is preliminary data.</text>
</comment>
<keyword evidence="2" id="KW-0678">Repressor</keyword>
<evidence type="ECO:0000256" key="2">
    <source>
        <dbReference type="ARBA" id="ARBA00022491"/>
    </source>
</evidence>
<protein>
    <submittedName>
        <fullName evidence="8">Transcriptional repressor</fullName>
    </submittedName>
</protein>
<dbReference type="AlphaFoldDB" id="A0A5A7MS22"/>
<dbReference type="GO" id="GO:0008270">
    <property type="term" value="F:zinc ion binding"/>
    <property type="evidence" value="ECO:0007669"/>
    <property type="project" value="TreeGrafter"/>
</dbReference>
<sequence>MPLMPAKPEYPHDHAQCSSDALAEAQRICARRGVRLTETRQKVLELIWGDHAAVKAYDLLEQLSGPGRSVRPPTIYRALEFLLENGLIHRIESLNAYVGCPQPGGQHSSQFLICDTCSIVIELTGADVARAVADEATSHGFEITRQTIEVHGLCGPCAARHAEGSTAP</sequence>
<dbReference type="PANTHER" id="PTHR33202:SF6">
    <property type="entry name" value="ZINC UPTAKE REGULATION PROTEIN"/>
    <property type="match status" value="1"/>
</dbReference>
<dbReference type="Pfam" id="PF01475">
    <property type="entry name" value="FUR"/>
    <property type="match status" value="1"/>
</dbReference>
<dbReference type="InterPro" id="IPR002481">
    <property type="entry name" value="FUR"/>
</dbReference>
<feature type="binding site" evidence="7">
    <location>
        <position position="114"/>
    </location>
    <ligand>
        <name>Zn(2+)</name>
        <dbReference type="ChEBI" id="CHEBI:29105"/>
    </ligand>
</feature>
<dbReference type="EMBL" id="BKCL01000009">
    <property type="protein sequence ID" value="GEQ98761.1"/>
    <property type="molecule type" value="Genomic_DNA"/>
</dbReference>
<comment type="cofactor">
    <cofactor evidence="7">
        <name>Zn(2+)</name>
        <dbReference type="ChEBI" id="CHEBI:29105"/>
    </cofactor>
    <text evidence="7">Binds 1 zinc ion per subunit.</text>
</comment>
<keyword evidence="4" id="KW-0805">Transcription regulation</keyword>
<dbReference type="RefSeq" id="WP_150000998.1">
    <property type="nucleotide sequence ID" value="NZ_BKCL01000009.1"/>
</dbReference>
<dbReference type="Gene3D" id="1.10.10.10">
    <property type="entry name" value="Winged helix-like DNA-binding domain superfamily/Winged helix DNA-binding domain"/>
    <property type="match status" value="1"/>
</dbReference>
<organism evidence="8 9">
    <name type="scientific">Iodidimonas gelatinilytica</name>
    <dbReference type="NCBI Taxonomy" id="1236966"/>
    <lineage>
        <taxon>Bacteria</taxon>
        <taxon>Pseudomonadati</taxon>
        <taxon>Pseudomonadota</taxon>
        <taxon>Alphaproteobacteria</taxon>
        <taxon>Iodidimonadales</taxon>
        <taxon>Iodidimonadaceae</taxon>
        <taxon>Iodidimonas</taxon>
    </lineage>
</organism>
<evidence type="ECO:0000256" key="5">
    <source>
        <dbReference type="ARBA" id="ARBA00023125"/>
    </source>
</evidence>